<dbReference type="RefSeq" id="WP_173805481.1">
    <property type="nucleotide sequence ID" value="NZ_JABSNM010000008.1"/>
</dbReference>
<feature type="transmembrane region" description="Helical" evidence="6">
    <location>
        <begin position="142"/>
        <end position="160"/>
    </location>
</feature>
<sequence>MTERTIPPTSFSPRDPAAERRGLWLGLLGVAVFALTTPMTRLAVGPLEAPQLPPLFVTAGRAAGAALLSLIFLMLTRAAWPTRAERGALLLSAAGTVLGFPLCLAMALREVPSMHASVITGLLPLCTAAVGAWHLRQRPSRGFWICALAGAALVLGFAGLKGGGRVSAADGWLLLAMLCGAAGYVSGARLSAARLPEQVICWVLVISLPLTLPAALWSWPPEPRAVSAAAWAGFAYVTVFSMWLGFFAWYRGLALGGLVRVSQVQMLQPFLALLAAVPLLGEPLQADTLVFALAVMACVGIGRTMPVGRTPPRVLAVPSSLNRSEPECRA</sequence>
<feature type="transmembrane region" description="Helical" evidence="6">
    <location>
        <begin position="55"/>
        <end position="75"/>
    </location>
</feature>
<comment type="subcellular location">
    <subcellularLocation>
        <location evidence="1">Membrane</location>
        <topology evidence="1">Multi-pass membrane protein</topology>
    </subcellularLocation>
</comment>
<evidence type="ECO:0000256" key="4">
    <source>
        <dbReference type="ARBA" id="ARBA00022989"/>
    </source>
</evidence>
<dbReference type="PANTHER" id="PTHR32322:SF2">
    <property type="entry name" value="EAMA DOMAIN-CONTAINING PROTEIN"/>
    <property type="match status" value="1"/>
</dbReference>
<keyword evidence="4 6" id="KW-1133">Transmembrane helix</keyword>
<feature type="transmembrane region" description="Helical" evidence="6">
    <location>
        <begin position="199"/>
        <end position="219"/>
    </location>
</feature>
<comment type="similarity">
    <text evidence="2">Belongs to the EamA transporter family.</text>
</comment>
<keyword evidence="9" id="KW-1185">Reference proteome</keyword>
<dbReference type="Proteomes" id="UP001516061">
    <property type="component" value="Unassembled WGS sequence"/>
</dbReference>
<name>A0ABX2G2E0_9BURK</name>
<organism evidence="8 9">
    <name type="scientific">Sphaerotilus uruguayifluvii</name>
    <dbReference type="NCBI Taxonomy" id="2735897"/>
    <lineage>
        <taxon>Bacteria</taxon>
        <taxon>Pseudomonadati</taxon>
        <taxon>Pseudomonadota</taxon>
        <taxon>Betaproteobacteria</taxon>
        <taxon>Burkholderiales</taxon>
        <taxon>Sphaerotilaceae</taxon>
        <taxon>Sphaerotilus</taxon>
    </lineage>
</organism>
<dbReference type="SUPFAM" id="SSF103481">
    <property type="entry name" value="Multidrug resistance efflux transporter EmrE"/>
    <property type="match status" value="2"/>
</dbReference>
<protein>
    <submittedName>
        <fullName evidence="8">Drug/metabolite transporter (DMT)-like permease</fullName>
    </submittedName>
</protein>
<accession>A0ABX2G2E0</accession>
<evidence type="ECO:0000256" key="1">
    <source>
        <dbReference type="ARBA" id="ARBA00004141"/>
    </source>
</evidence>
<dbReference type="EMBL" id="JABSNM010000008">
    <property type="protein sequence ID" value="NRT56478.1"/>
    <property type="molecule type" value="Genomic_DNA"/>
</dbReference>
<dbReference type="InterPro" id="IPR000620">
    <property type="entry name" value="EamA_dom"/>
</dbReference>
<reference evidence="8 9" key="1">
    <citation type="submission" date="2020-05" db="EMBL/GenBank/DDBJ databases">
        <title>Genomic Encyclopedia of Type Strains, Phase IV (KMG-V): Genome sequencing to study the core and pangenomes of soil and plant-associated prokaryotes.</title>
        <authorList>
            <person name="Whitman W."/>
        </authorList>
    </citation>
    <scope>NUCLEOTIDE SEQUENCE [LARGE SCALE GENOMIC DNA]</scope>
    <source>
        <strain evidence="8 9">C29</strain>
    </source>
</reference>
<gene>
    <name evidence="8" type="ORF">HNQ01_002221</name>
</gene>
<evidence type="ECO:0000256" key="5">
    <source>
        <dbReference type="ARBA" id="ARBA00023136"/>
    </source>
</evidence>
<evidence type="ECO:0000256" key="6">
    <source>
        <dbReference type="SAM" id="Phobius"/>
    </source>
</evidence>
<dbReference type="PANTHER" id="PTHR32322">
    <property type="entry name" value="INNER MEMBRANE TRANSPORTER"/>
    <property type="match status" value="1"/>
</dbReference>
<evidence type="ECO:0000313" key="9">
    <source>
        <dbReference type="Proteomes" id="UP001516061"/>
    </source>
</evidence>
<evidence type="ECO:0000259" key="7">
    <source>
        <dbReference type="Pfam" id="PF00892"/>
    </source>
</evidence>
<evidence type="ECO:0000313" key="8">
    <source>
        <dbReference type="EMBL" id="NRT56478.1"/>
    </source>
</evidence>
<dbReference type="InterPro" id="IPR050638">
    <property type="entry name" value="AA-Vitamin_Transporters"/>
</dbReference>
<comment type="caution">
    <text evidence="8">The sequence shown here is derived from an EMBL/GenBank/DDBJ whole genome shotgun (WGS) entry which is preliminary data.</text>
</comment>
<keyword evidence="5 6" id="KW-0472">Membrane</keyword>
<evidence type="ECO:0000256" key="2">
    <source>
        <dbReference type="ARBA" id="ARBA00007362"/>
    </source>
</evidence>
<proteinExistence type="inferred from homology"/>
<feature type="transmembrane region" description="Helical" evidence="6">
    <location>
        <begin position="21"/>
        <end position="43"/>
    </location>
</feature>
<keyword evidence="3 6" id="KW-0812">Transmembrane</keyword>
<dbReference type="Pfam" id="PF00892">
    <property type="entry name" value="EamA"/>
    <property type="match status" value="2"/>
</dbReference>
<feature type="transmembrane region" description="Helical" evidence="6">
    <location>
        <begin position="114"/>
        <end position="135"/>
    </location>
</feature>
<dbReference type="InterPro" id="IPR037185">
    <property type="entry name" value="EmrE-like"/>
</dbReference>
<evidence type="ECO:0000256" key="3">
    <source>
        <dbReference type="ARBA" id="ARBA00022692"/>
    </source>
</evidence>
<feature type="transmembrane region" description="Helical" evidence="6">
    <location>
        <begin position="225"/>
        <end position="249"/>
    </location>
</feature>
<feature type="transmembrane region" description="Helical" evidence="6">
    <location>
        <begin position="172"/>
        <end position="192"/>
    </location>
</feature>
<feature type="domain" description="EamA" evidence="7">
    <location>
        <begin position="21"/>
        <end position="152"/>
    </location>
</feature>
<feature type="domain" description="EamA" evidence="7">
    <location>
        <begin position="170"/>
        <end position="297"/>
    </location>
</feature>
<feature type="transmembrane region" description="Helical" evidence="6">
    <location>
        <begin position="87"/>
        <end position="108"/>
    </location>
</feature>